<dbReference type="Gene3D" id="3.60.90.10">
    <property type="entry name" value="S-adenosylmethionine decarboxylase"/>
    <property type="match status" value="1"/>
</dbReference>
<dbReference type="GO" id="GO:0004014">
    <property type="term" value="F:adenosylmethionine decarboxylase activity"/>
    <property type="evidence" value="ECO:0007669"/>
    <property type="project" value="InterPro"/>
</dbReference>
<evidence type="ECO:0000313" key="1">
    <source>
        <dbReference type="EMBL" id="MXR68577.1"/>
    </source>
</evidence>
<dbReference type="Proteomes" id="UP000474778">
    <property type="component" value="Unassembled WGS sequence"/>
</dbReference>
<keyword evidence="2" id="KW-1185">Reference proteome</keyword>
<gene>
    <name evidence="1" type="ORF">GNT65_07815</name>
</gene>
<organism evidence="1 2">
    <name type="scientific">Shewanella insulae</name>
    <dbReference type="NCBI Taxonomy" id="2681496"/>
    <lineage>
        <taxon>Bacteria</taxon>
        <taxon>Pseudomonadati</taxon>
        <taxon>Pseudomonadota</taxon>
        <taxon>Gammaproteobacteria</taxon>
        <taxon>Alteromonadales</taxon>
        <taxon>Shewanellaceae</taxon>
        <taxon>Shewanella</taxon>
    </lineage>
</organism>
<dbReference type="PANTHER" id="PTHR11570:SF0">
    <property type="entry name" value="S-ADENOSYLMETHIONINE DECARBOXYLASE PROENZYME"/>
    <property type="match status" value="1"/>
</dbReference>
<dbReference type="InterPro" id="IPR018166">
    <property type="entry name" value="S-AdoMet_deCO2ase_CS"/>
</dbReference>
<dbReference type="PROSITE" id="PS01336">
    <property type="entry name" value="ADOMETDC"/>
    <property type="match status" value="1"/>
</dbReference>
<dbReference type="AlphaFoldDB" id="A0A6L7HW59"/>
<dbReference type="SUPFAM" id="SSF56276">
    <property type="entry name" value="S-adenosylmethionine decarboxylase"/>
    <property type="match status" value="1"/>
</dbReference>
<dbReference type="PANTHER" id="PTHR11570">
    <property type="entry name" value="S-ADENOSYLMETHIONINE DECARBOXYLASE"/>
    <property type="match status" value="1"/>
</dbReference>
<evidence type="ECO:0000313" key="2">
    <source>
        <dbReference type="Proteomes" id="UP000474778"/>
    </source>
</evidence>
<dbReference type="InterPro" id="IPR048283">
    <property type="entry name" value="AdoMetDC-like"/>
</dbReference>
<dbReference type="Pfam" id="PF01536">
    <property type="entry name" value="SAM_decarbox"/>
    <property type="match status" value="1"/>
</dbReference>
<dbReference type="GO" id="GO:0008295">
    <property type="term" value="P:spermidine biosynthetic process"/>
    <property type="evidence" value="ECO:0007669"/>
    <property type="project" value="InterPro"/>
</dbReference>
<accession>A0A6L7HW59</accession>
<comment type="caution">
    <text evidence="1">The sequence shown here is derived from an EMBL/GenBank/DDBJ whole genome shotgun (WGS) entry which is preliminary data.</text>
</comment>
<dbReference type="InterPro" id="IPR016067">
    <property type="entry name" value="S-AdoMet_deCO2ase_core"/>
</dbReference>
<dbReference type="EMBL" id="WRPA01000005">
    <property type="protein sequence ID" value="MXR68577.1"/>
    <property type="molecule type" value="Genomic_DNA"/>
</dbReference>
<name>A0A6L7HW59_9GAMM</name>
<protein>
    <submittedName>
        <fullName evidence="1">Adenosylmethionine decarboxylase</fullName>
    </submittedName>
</protein>
<reference evidence="1 2" key="1">
    <citation type="submission" date="2019-12" db="EMBL/GenBank/DDBJ databases">
        <title>Shewanella insulae sp. nov., isolated from a tidal flat.</title>
        <authorList>
            <person name="Yoon J.-H."/>
        </authorList>
    </citation>
    <scope>NUCLEOTIDE SEQUENCE [LARGE SCALE GENOMIC DNA]</scope>
    <source>
        <strain evidence="1 2">JBTF-M18</strain>
    </source>
</reference>
<sequence length="311" mass="34916">MGRESMYFEGAEKRLSLTLESACPSLRALGDAYWRRALAKSNTEILSKLSSEQCDAYLLSESSLFIWHDSLVLITCGNTRLIETVVNLVESLGPKQILSLSYQRKSEILASLQSSRFEEDLARLRELLSGDAYRMGHLDGHYHQLFLSGQVGQLKPTQVMQMYHIRGDLADYLRSDRQSTEGIASRLNLTQLLSGFHLDTHLFSPLGYSLNALRGQDYFTLHITPQEMSSYVSLETNLSLGDGLRAIVVELLNRLNPVSWDIAGFDAEAPAYCAEQYSLQARGELALADGQGLYIKHYKQRDCEQLLPVAL</sequence>
<proteinExistence type="predicted"/>